<sequence length="226" mass="25244">MVSSYTLSLHIIERYIHKTRVITNSTFPFLWPTIENQIPFFSAGQPPWHPLFSSLYGIYLRRCFTTSGLTSISIHIDDDDTTVQSTYGPPNTPPPPKTRLAFAPRVRSQRYMAMASTSPVLHLVLRRLRCLFRRFHDEVQGKVRGFPSRFDGEVDGEASGKEVACHGTSYGGFVAYHMAKLWPDKVEKVLPETATQTGADAAGSLVRGVTLGAICESFKLTPLQHT</sequence>
<gene>
    <name evidence="1" type="ORF">V6N12_067594</name>
</gene>
<protein>
    <submittedName>
        <fullName evidence="1">Uncharacterized protein</fullName>
    </submittedName>
</protein>
<reference evidence="1 2" key="1">
    <citation type="journal article" date="2024" name="G3 (Bethesda)">
        <title>Genome assembly of Hibiscus sabdariffa L. provides insights into metabolisms of medicinal natural products.</title>
        <authorList>
            <person name="Kim T."/>
        </authorList>
    </citation>
    <scope>NUCLEOTIDE SEQUENCE [LARGE SCALE GENOMIC DNA]</scope>
    <source>
        <strain evidence="1">TK-2024</strain>
        <tissue evidence="1">Old leaves</tissue>
    </source>
</reference>
<evidence type="ECO:0000313" key="1">
    <source>
        <dbReference type="EMBL" id="KAK8503208.1"/>
    </source>
</evidence>
<keyword evidence="2" id="KW-1185">Reference proteome</keyword>
<evidence type="ECO:0000313" key="2">
    <source>
        <dbReference type="Proteomes" id="UP001472677"/>
    </source>
</evidence>
<accession>A0ABR2B8D0</accession>
<dbReference type="Proteomes" id="UP001472677">
    <property type="component" value="Unassembled WGS sequence"/>
</dbReference>
<dbReference type="InterPro" id="IPR029058">
    <property type="entry name" value="AB_hydrolase_fold"/>
</dbReference>
<dbReference type="SUPFAM" id="SSF53474">
    <property type="entry name" value="alpha/beta-Hydrolases"/>
    <property type="match status" value="1"/>
</dbReference>
<organism evidence="1 2">
    <name type="scientific">Hibiscus sabdariffa</name>
    <name type="common">roselle</name>
    <dbReference type="NCBI Taxonomy" id="183260"/>
    <lineage>
        <taxon>Eukaryota</taxon>
        <taxon>Viridiplantae</taxon>
        <taxon>Streptophyta</taxon>
        <taxon>Embryophyta</taxon>
        <taxon>Tracheophyta</taxon>
        <taxon>Spermatophyta</taxon>
        <taxon>Magnoliopsida</taxon>
        <taxon>eudicotyledons</taxon>
        <taxon>Gunneridae</taxon>
        <taxon>Pentapetalae</taxon>
        <taxon>rosids</taxon>
        <taxon>malvids</taxon>
        <taxon>Malvales</taxon>
        <taxon>Malvaceae</taxon>
        <taxon>Malvoideae</taxon>
        <taxon>Hibiscus</taxon>
    </lineage>
</organism>
<dbReference type="EMBL" id="JBBPBM010000154">
    <property type="protein sequence ID" value="KAK8503208.1"/>
    <property type="molecule type" value="Genomic_DNA"/>
</dbReference>
<name>A0ABR2B8D0_9ROSI</name>
<proteinExistence type="predicted"/>
<comment type="caution">
    <text evidence="1">The sequence shown here is derived from an EMBL/GenBank/DDBJ whole genome shotgun (WGS) entry which is preliminary data.</text>
</comment>